<name>A0A2Z3YPX0_9CORY</name>
<feature type="compositionally biased region" description="Polar residues" evidence="13">
    <location>
        <begin position="1"/>
        <end position="21"/>
    </location>
</feature>
<dbReference type="GO" id="GO:0015977">
    <property type="term" value="P:carbon fixation"/>
    <property type="evidence" value="ECO:0007669"/>
    <property type="project" value="UniProtKB-UniRule"/>
</dbReference>
<evidence type="ECO:0000313" key="14">
    <source>
        <dbReference type="EMBL" id="AWT26169.1"/>
    </source>
</evidence>
<dbReference type="PROSITE" id="PS00393">
    <property type="entry name" value="PEPCASE_2"/>
    <property type="match status" value="1"/>
</dbReference>
<evidence type="ECO:0000256" key="4">
    <source>
        <dbReference type="ARBA" id="ARBA00012305"/>
    </source>
</evidence>
<dbReference type="GO" id="GO:0006099">
    <property type="term" value="P:tricarboxylic acid cycle"/>
    <property type="evidence" value="ECO:0007669"/>
    <property type="project" value="InterPro"/>
</dbReference>
<sequence>MAVMDSTTPSATDDNAGNSDGHNAGRDTPARQTVPGTAVPVVPPDVDTPEIVPGVRQDIRYLGAILGDVIREQEGEAVFDLVESARRASFSIRQGSTPVSDLADRLRDIPADRALPVIRAFSHFALLANLAEDLHEERVRDHLAERGDPPPAATLAATWRTLSDSGVTADRVTEVMEHAYVAPVLTAHPTETRRRTVFDVQADITRLMRERGRIIAAGRTASSDVILTDIDRDIRRRVTILWQTALIRSARPRIEDEINVGLRYYTISLLREIPLLNLKISGTLREIYGPGVPDTPVLRPGSWIGGDHDGNPYVTGDTVRYATDRAAQTVFTWYLDELGKLEHELSLSTRLTDVLPELTELADRGNDDVPSRADEPYRRAVHGIRGRLAATATTALGEDAVPPRLADGHRPYAAVADALTDLGVVDRSLRASNDGIIADHRLATVISGLRTFGFRLSALDLRQNSESFEAVLTEMLARAGVTDNYAALGEQDKVTLLTKELHTPRPLSDPSAQWSEVTARELGIFRAAASAATKFGPEVVPHCIISMASSVSDILEPFLLLKEVGLVRVDDGVLSGAVDVIPLFETIDDLDAGASVMTALWQLDFYRDYVVTHRDGVQEVMLGYSDSNKDGGYLAANWALYDAELALVAASREAGLGLRLFHGRGGTVGRGGGPSHEAILAQPEGAVQGSVRITEQGEIISAKYGVPSVARRNLEALVSATLEASLLPVDRIRDPDRAYATMRALAASSRETYSALMHDDPGFISYFTSSTPLAEIGNLNIGSRPSSRKQTSSIADLRAIPWVLSWSQSRVMLPGWYGVGSALRDWTEGDAERLSYLRELHRDWPFFRSVMSNMAQVMAKADLSVARLYAGLVADPDSARRIYTAIVDEFRLTLDMYVRVTGTESLLDDNPGLAVSMRNRFPYLIPLNLLQVELLRRYRAGDRSEDVLDGIRLTMNGLATGLRNSG</sequence>
<dbReference type="PANTHER" id="PTHR30523">
    <property type="entry name" value="PHOSPHOENOLPYRUVATE CARBOXYLASE"/>
    <property type="match status" value="1"/>
</dbReference>
<gene>
    <name evidence="10 14" type="primary">ppc</name>
    <name evidence="14" type="ORF">Csp1_13770</name>
</gene>
<dbReference type="InterPro" id="IPR033129">
    <property type="entry name" value="PEPCASE_His_AS"/>
</dbReference>
<evidence type="ECO:0000313" key="15">
    <source>
        <dbReference type="Proteomes" id="UP000247696"/>
    </source>
</evidence>
<evidence type="ECO:0000256" key="12">
    <source>
        <dbReference type="PROSITE-ProRule" id="PRU10112"/>
    </source>
</evidence>
<keyword evidence="8 10" id="KW-0120">Carbon dioxide fixation</keyword>
<dbReference type="HAMAP" id="MF_00595">
    <property type="entry name" value="PEPcase_type1"/>
    <property type="match status" value="1"/>
</dbReference>
<feature type="active site" evidence="10 12">
    <location>
        <position position="629"/>
    </location>
</feature>
<dbReference type="EC" id="4.1.1.31" evidence="4 10"/>
<comment type="subunit">
    <text evidence="10">Homotetramer.</text>
</comment>
<dbReference type="PRINTS" id="PR00150">
    <property type="entry name" value="PEPCARBXLASE"/>
</dbReference>
<evidence type="ECO:0000256" key="6">
    <source>
        <dbReference type="ARBA" id="ARBA00022842"/>
    </source>
</evidence>
<evidence type="ECO:0000256" key="1">
    <source>
        <dbReference type="ARBA" id="ARBA00001946"/>
    </source>
</evidence>
<dbReference type="Proteomes" id="UP000247696">
    <property type="component" value="Chromosome"/>
</dbReference>
<evidence type="ECO:0000256" key="9">
    <source>
        <dbReference type="ARBA" id="ARBA00048995"/>
    </source>
</evidence>
<keyword evidence="6 10" id="KW-0460">Magnesium</keyword>
<evidence type="ECO:0000256" key="5">
    <source>
        <dbReference type="ARBA" id="ARBA00022419"/>
    </source>
</evidence>
<dbReference type="SUPFAM" id="SSF51621">
    <property type="entry name" value="Phosphoenolpyruvate/pyruvate domain"/>
    <property type="match status" value="1"/>
</dbReference>
<comment type="catalytic activity">
    <reaction evidence="9 10">
        <text>oxaloacetate + phosphate = phosphoenolpyruvate + hydrogencarbonate</text>
        <dbReference type="Rhea" id="RHEA:28370"/>
        <dbReference type="ChEBI" id="CHEBI:16452"/>
        <dbReference type="ChEBI" id="CHEBI:17544"/>
        <dbReference type="ChEBI" id="CHEBI:43474"/>
        <dbReference type="ChEBI" id="CHEBI:58702"/>
        <dbReference type="EC" id="4.1.1.31"/>
    </reaction>
</comment>
<dbReference type="InterPro" id="IPR022805">
    <property type="entry name" value="PEP_COase_bac/pln-type"/>
</dbReference>
<keyword evidence="15" id="KW-1185">Reference proteome</keyword>
<evidence type="ECO:0000256" key="3">
    <source>
        <dbReference type="ARBA" id="ARBA00008346"/>
    </source>
</evidence>
<evidence type="ECO:0000256" key="2">
    <source>
        <dbReference type="ARBA" id="ARBA00003670"/>
    </source>
</evidence>
<keyword evidence="14" id="KW-0670">Pyruvate</keyword>
<comment type="similarity">
    <text evidence="3 10">Belongs to the PEPCase type 1 family.</text>
</comment>
<dbReference type="GO" id="GO:0000287">
    <property type="term" value="F:magnesium ion binding"/>
    <property type="evidence" value="ECO:0007669"/>
    <property type="project" value="UniProtKB-UniRule"/>
</dbReference>
<dbReference type="STRING" id="1737425.GCA_900049755_02022"/>
<comment type="function">
    <text evidence="2 10">Forms oxaloacetate, a four-carbon dicarboxylic acid source for the tricarboxylic acid cycle.</text>
</comment>
<dbReference type="EMBL" id="CP024988">
    <property type="protein sequence ID" value="AWT26169.1"/>
    <property type="molecule type" value="Genomic_DNA"/>
</dbReference>
<reference evidence="15" key="1">
    <citation type="submission" date="2017-11" db="EMBL/GenBank/DDBJ databases">
        <title>Otitis media/interna in a cat caused by the recently described species Corynebacterium provencense.</title>
        <authorList>
            <person name="Kittl S."/>
            <person name="Brodard I."/>
            <person name="Rychener L."/>
            <person name="Jores J."/>
            <person name="Roosje P."/>
            <person name="Gobeli Brawand S."/>
        </authorList>
    </citation>
    <scope>NUCLEOTIDE SEQUENCE [LARGE SCALE GENOMIC DNA]</scope>
    <source>
        <strain evidence="15">17KM38</strain>
    </source>
</reference>
<evidence type="ECO:0000256" key="11">
    <source>
        <dbReference type="PROSITE-ProRule" id="PRU10111"/>
    </source>
</evidence>
<proteinExistence type="inferred from homology"/>
<dbReference type="GO" id="GO:0006107">
    <property type="term" value="P:oxaloacetate metabolic process"/>
    <property type="evidence" value="ECO:0007669"/>
    <property type="project" value="UniProtKB-UniRule"/>
</dbReference>
<evidence type="ECO:0000256" key="10">
    <source>
        <dbReference type="HAMAP-Rule" id="MF_00595"/>
    </source>
</evidence>
<dbReference type="InterPro" id="IPR015813">
    <property type="entry name" value="Pyrv/PenolPyrv_kinase-like_dom"/>
</dbReference>
<dbReference type="GO" id="GO:0008964">
    <property type="term" value="F:phosphoenolpyruvate carboxylase activity"/>
    <property type="evidence" value="ECO:0007669"/>
    <property type="project" value="UniProtKB-UniRule"/>
</dbReference>
<dbReference type="Gene3D" id="1.20.1440.90">
    <property type="entry name" value="Phosphoenolpyruvate/pyruvate domain"/>
    <property type="match status" value="1"/>
</dbReference>
<evidence type="ECO:0000256" key="7">
    <source>
        <dbReference type="ARBA" id="ARBA00023239"/>
    </source>
</evidence>
<dbReference type="InterPro" id="IPR018129">
    <property type="entry name" value="PEP_COase_Lys_AS"/>
</dbReference>
<feature type="active site" evidence="10 11">
    <location>
        <position position="188"/>
    </location>
</feature>
<dbReference type="InterPro" id="IPR021135">
    <property type="entry name" value="PEP_COase"/>
</dbReference>
<accession>A0A2Z3YPX0</accession>
<keyword evidence="7 10" id="KW-0456">Lyase</keyword>
<dbReference type="PANTHER" id="PTHR30523:SF6">
    <property type="entry name" value="PHOSPHOENOLPYRUVATE CARBOXYLASE"/>
    <property type="match status" value="1"/>
</dbReference>
<evidence type="ECO:0000256" key="13">
    <source>
        <dbReference type="SAM" id="MobiDB-lite"/>
    </source>
</evidence>
<dbReference type="PROSITE" id="PS00781">
    <property type="entry name" value="PEPCASE_1"/>
    <property type="match status" value="1"/>
</dbReference>
<dbReference type="NCBIfam" id="NF000584">
    <property type="entry name" value="PRK00009.1"/>
    <property type="match status" value="1"/>
</dbReference>
<comment type="cofactor">
    <cofactor evidence="1 10">
        <name>Mg(2+)</name>
        <dbReference type="ChEBI" id="CHEBI:18420"/>
    </cofactor>
</comment>
<feature type="region of interest" description="Disordered" evidence="13">
    <location>
        <begin position="1"/>
        <end position="46"/>
    </location>
</feature>
<organism evidence="14 15">
    <name type="scientific">Corynebacterium provencense</name>
    <dbReference type="NCBI Taxonomy" id="1737425"/>
    <lineage>
        <taxon>Bacteria</taxon>
        <taxon>Bacillati</taxon>
        <taxon>Actinomycetota</taxon>
        <taxon>Actinomycetes</taxon>
        <taxon>Mycobacteriales</taxon>
        <taxon>Corynebacteriaceae</taxon>
        <taxon>Corynebacterium</taxon>
    </lineage>
</organism>
<dbReference type="KEGG" id="cpre:Csp1_13770"/>
<dbReference type="AlphaFoldDB" id="A0A2Z3YPX0"/>
<evidence type="ECO:0000256" key="8">
    <source>
        <dbReference type="ARBA" id="ARBA00023300"/>
    </source>
</evidence>
<dbReference type="GO" id="GO:0005829">
    <property type="term" value="C:cytosol"/>
    <property type="evidence" value="ECO:0007669"/>
    <property type="project" value="TreeGrafter"/>
</dbReference>
<protein>
    <recommendedName>
        <fullName evidence="5 10">Phosphoenolpyruvate carboxylase</fullName>
        <shortName evidence="10">PEPC</shortName>
        <shortName evidence="10">PEPCase</shortName>
        <ecNumber evidence="4 10">4.1.1.31</ecNumber>
    </recommendedName>
</protein>
<dbReference type="Pfam" id="PF00311">
    <property type="entry name" value="PEPcase"/>
    <property type="match status" value="1"/>
</dbReference>